<dbReference type="RefSeq" id="WP_229743851.1">
    <property type="nucleotide sequence ID" value="NZ_BMJQ01000011.1"/>
</dbReference>
<dbReference type="EMBL" id="BMJQ01000011">
    <property type="protein sequence ID" value="GGF31549.1"/>
    <property type="molecule type" value="Genomic_DNA"/>
</dbReference>
<dbReference type="AlphaFoldDB" id="A0A8J2YXA4"/>
<comment type="caution">
    <text evidence="1">The sequence shown here is derived from an EMBL/GenBank/DDBJ whole genome shotgun (WGS) entry which is preliminary data.</text>
</comment>
<accession>A0A8J2YXA4</accession>
<gene>
    <name evidence="1" type="ORF">GCM10011611_42120</name>
</gene>
<evidence type="ECO:0000313" key="1">
    <source>
        <dbReference type="EMBL" id="GGF31549.1"/>
    </source>
</evidence>
<proteinExistence type="predicted"/>
<name>A0A8J2YXA4_9PROT</name>
<keyword evidence="2" id="KW-1185">Reference proteome</keyword>
<protein>
    <submittedName>
        <fullName evidence="1">Uncharacterized protein</fullName>
    </submittedName>
</protein>
<reference evidence="1" key="1">
    <citation type="journal article" date="2014" name="Int. J. Syst. Evol. Microbiol.">
        <title>Complete genome sequence of Corynebacterium casei LMG S-19264T (=DSM 44701T), isolated from a smear-ripened cheese.</title>
        <authorList>
            <consortium name="US DOE Joint Genome Institute (JGI-PGF)"/>
            <person name="Walter F."/>
            <person name="Albersmeier A."/>
            <person name="Kalinowski J."/>
            <person name="Ruckert C."/>
        </authorList>
    </citation>
    <scope>NUCLEOTIDE SEQUENCE</scope>
    <source>
        <strain evidence="1">CGMCC 1.15725</strain>
    </source>
</reference>
<reference evidence="1" key="2">
    <citation type="submission" date="2020-09" db="EMBL/GenBank/DDBJ databases">
        <authorList>
            <person name="Sun Q."/>
            <person name="Zhou Y."/>
        </authorList>
    </citation>
    <scope>NUCLEOTIDE SEQUENCE</scope>
    <source>
        <strain evidence="1">CGMCC 1.15725</strain>
    </source>
</reference>
<evidence type="ECO:0000313" key="2">
    <source>
        <dbReference type="Proteomes" id="UP000646365"/>
    </source>
</evidence>
<organism evidence="1 2">
    <name type="scientific">Aliidongia dinghuensis</name>
    <dbReference type="NCBI Taxonomy" id="1867774"/>
    <lineage>
        <taxon>Bacteria</taxon>
        <taxon>Pseudomonadati</taxon>
        <taxon>Pseudomonadota</taxon>
        <taxon>Alphaproteobacteria</taxon>
        <taxon>Rhodospirillales</taxon>
        <taxon>Dongiaceae</taxon>
        <taxon>Aliidongia</taxon>
    </lineage>
</organism>
<dbReference type="Proteomes" id="UP000646365">
    <property type="component" value="Unassembled WGS sequence"/>
</dbReference>
<sequence>MSEMERILRAKIEKNRVIPGTVDVKGIEYVYFSDNGKGSFRKQFLTLGQNMSRPVQEHGGIISQACRITIPDGTLFHGLSYRGDMEDWRLQMRESTEALGLLLARIEGDRLVISDGRSVPLAECKVDFG</sequence>